<organism evidence="1 2">
    <name type="scientific">Portunus trituberculatus</name>
    <name type="common">Swimming crab</name>
    <name type="synonym">Neptunus trituberculatus</name>
    <dbReference type="NCBI Taxonomy" id="210409"/>
    <lineage>
        <taxon>Eukaryota</taxon>
        <taxon>Metazoa</taxon>
        <taxon>Ecdysozoa</taxon>
        <taxon>Arthropoda</taxon>
        <taxon>Crustacea</taxon>
        <taxon>Multicrustacea</taxon>
        <taxon>Malacostraca</taxon>
        <taxon>Eumalacostraca</taxon>
        <taxon>Eucarida</taxon>
        <taxon>Decapoda</taxon>
        <taxon>Pleocyemata</taxon>
        <taxon>Brachyura</taxon>
        <taxon>Eubrachyura</taxon>
        <taxon>Portunoidea</taxon>
        <taxon>Portunidae</taxon>
        <taxon>Portuninae</taxon>
        <taxon>Portunus</taxon>
    </lineage>
</organism>
<reference evidence="1 2" key="1">
    <citation type="submission" date="2019-05" db="EMBL/GenBank/DDBJ databases">
        <title>Another draft genome of Portunus trituberculatus and its Hox gene families provides insights of decapod evolution.</title>
        <authorList>
            <person name="Jeong J.-H."/>
            <person name="Song I."/>
            <person name="Kim S."/>
            <person name="Choi T."/>
            <person name="Kim D."/>
            <person name="Ryu S."/>
            <person name="Kim W."/>
        </authorList>
    </citation>
    <scope>NUCLEOTIDE SEQUENCE [LARGE SCALE GENOMIC DNA]</scope>
    <source>
        <tissue evidence="1">Muscle</tissue>
    </source>
</reference>
<comment type="caution">
    <text evidence="1">The sequence shown here is derived from an EMBL/GenBank/DDBJ whole genome shotgun (WGS) entry which is preliminary data.</text>
</comment>
<protein>
    <submittedName>
        <fullName evidence="1">Uncharacterized protein</fullName>
    </submittedName>
</protein>
<accession>A0A5B7EFS5</accession>
<dbReference type="Proteomes" id="UP000324222">
    <property type="component" value="Unassembled WGS sequence"/>
</dbReference>
<evidence type="ECO:0000313" key="1">
    <source>
        <dbReference type="EMBL" id="MPC31853.1"/>
    </source>
</evidence>
<dbReference type="EMBL" id="VSRR010002517">
    <property type="protein sequence ID" value="MPC31853.1"/>
    <property type="molecule type" value="Genomic_DNA"/>
</dbReference>
<keyword evidence="2" id="KW-1185">Reference proteome</keyword>
<dbReference type="AlphaFoldDB" id="A0A5B7EFS5"/>
<gene>
    <name evidence="1" type="ORF">E2C01_025153</name>
</gene>
<evidence type="ECO:0000313" key="2">
    <source>
        <dbReference type="Proteomes" id="UP000324222"/>
    </source>
</evidence>
<name>A0A5B7EFS5_PORTR</name>
<proteinExistence type="predicted"/>
<sequence>MKITNRDSWSRSNSLNTTPVIDLAWRFFSCFLRLHPGIVDRCSLRQRLVYSVTLHLTHWPHSGNCDSLGGGACNSVSTGEGRRALILPDLTLTGLHLLASDGVLSGRVLSRVRCPACTPQEFPANSSAAVNGGRHGGGSAR</sequence>